<evidence type="ECO:0000313" key="3">
    <source>
        <dbReference type="Proteomes" id="UP001604277"/>
    </source>
</evidence>
<keyword evidence="1" id="KW-0732">Signal</keyword>
<name>A0ABD1QSD3_9LAMI</name>
<keyword evidence="3" id="KW-1185">Reference proteome</keyword>
<evidence type="ECO:0000256" key="1">
    <source>
        <dbReference type="SAM" id="SignalP"/>
    </source>
</evidence>
<proteinExistence type="predicted"/>
<evidence type="ECO:0000313" key="2">
    <source>
        <dbReference type="EMBL" id="KAL2479121.1"/>
    </source>
</evidence>
<reference evidence="3" key="1">
    <citation type="submission" date="2024-07" db="EMBL/GenBank/DDBJ databases">
        <title>Two chromosome-level genome assemblies of Korean endemic species Abeliophyllum distichum and Forsythia ovata (Oleaceae).</title>
        <authorList>
            <person name="Jang H."/>
        </authorList>
    </citation>
    <scope>NUCLEOTIDE SEQUENCE [LARGE SCALE GENOMIC DNA]</scope>
</reference>
<feature type="chain" id="PRO_5044864313" evidence="1">
    <location>
        <begin position="25"/>
        <end position="148"/>
    </location>
</feature>
<accession>A0ABD1QSD3</accession>
<organism evidence="2 3">
    <name type="scientific">Forsythia ovata</name>
    <dbReference type="NCBI Taxonomy" id="205694"/>
    <lineage>
        <taxon>Eukaryota</taxon>
        <taxon>Viridiplantae</taxon>
        <taxon>Streptophyta</taxon>
        <taxon>Embryophyta</taxon>
        <taxon>Tracheophyta</taxon>
        <taxon>Spermatophyta</taxon>
        <taxon>Magnoliopsida</taxon>
        <taxon>eudicotyledons</taxon>
        <taxon>Gunneridae</taxon>
        <taxon>Pentapetalae</taxon>
        <taxon>asterids</taxon>
        <taxon>lamiids</taxon>
        <taxon>Lamiales</taxon>
        <taxon>Oleaceae</taxon>
        <taxon>Forsythieae</taxon>
        <taxon>Forsythia</taxon>
    </lineage>
</organism>
<comment type="caution">
    <text evidence="2">The sequence shown here is derived from an EMBL/GenBank/DDBJ whole genome shotgun (WGS) entry which is preliminary data.</text>
</comment>
<sequence>MEILLRLQLIILLLILIFISLATSTATTLDDAYVLSISPSSTVFQNSHMYSPTLFTTILSTLGFQELSTATATANISAITHLTIFVLFHPHLPDMLYPSLPSKTLRPGPLPTAFPSLFGIRDQDRNPSSQLLRQNHYKLLHLRGYWAP</sequence>
<dbReference type="Proteomes" id="UP001604277">
    <property type="component" value="Unassembled WGS sequence"/>
</dbReference>
<dbReference type="AlphaFoldDB" id="A0ABD1QSD3"/>
<dbReference type="EMBL" id="JBFOLJ010000014">
    <property type="protein sequence ID" value="KAL2479121.1"/>
    <property type="molecule type" value="Genomic_DNA"/>
</dbReference>
<feature type="signal peptide" evidence="1">
    <location>
        <begin position="1"/>
        <end position="24"/>
    </location>
</feature>
<protein>
    <submittedName>
        <fullName evidence="2">Uncharacterized protein</fullName>
    </submittedName>
</protein>
<gene>
    <name evidence="2" type="ORF">Fot_48135</name>
</gene>